<evidence type="ECO:0000313" key="2">
    <source>
        <dbReference type="Proteomes" id="UP000548476"/>
    </source>
</evidence>
<organism evidence="1 2">
    <name type="scientific">Phytomonospora endophytica</name>
    <dbReference type="NCBI Taxonomy" id="714109"/>
    <lineage>
        <taxon>Bacteria</taxon>
        <taxon>Bacillati</taxon>
        <taxon>Actinomycetota</taxon>
        <taxon>Actinomycetes</taxon>
        <taxon>Micromonosporales</taxon>
        <taxon>Micromonosporaceae</taxon>
        <taxon>Phytomonospora</taxon>
    </lineage>
</organism>
<dbReference type="GO" id="GO:0051213">
    <property type="term" value="F:dioxygenase activity"/>
    <property type="evidence" value="ECO:0007669"/>
    <property type="project" value="UniProtKB-KW"/>
</dbReference>
<keyword evidence="1" id="KW-0223">Dioxygenase</keyword>
<accession>A0A841FKQ2</accession>
<dbReference type="AlphaFoldDB" id="A0A841FKQ2"/>
<dbReference type="RefSeq" id="WP_184787032.1">
    <property type="nucleotide sequence ID" value="NZ_BONT01000045.1"/>
</dbReference>
<evidence type="ECO:0000313" key="1">
    <source>
        <dbReference type="EMBL" id="MBB6034142.1"/>
    </source>
</evidence>
<keyword evidence="2" id="KW-1185">Reference proteome</keyword>
<comment type="caution">
    <text evidence="1">The sequence shown here is derived from an EMBL/GenBank/DDBJ whole genome shotgun (WGS) entry which is preliminary data.</text>
</comment>
<gene>
    <name evidence="1" type="ORF">HNR73_001992</name>
</gene>
<name>A0A841FKQ2_9ACTN</name>
<reference evidence="1 2" key="1">
    <citation type="submission" date="2020-08" db="EMBL/GenBank/DDBJ databases">
        <title>Genomic Encyclopedia of Type Strains, Phase IV (KMG-IV): sequencing the most valuable type-strain genomes for metagenomic binning, comparative biology and taxonomic classification.</title>
        <authorList>
            <person name="Goeker M."/>
        </authorList>
    </citation>
    <scope>NUCLEOTIDE SEQUENCE [LARGE SCALE GENOMIC DNA]</scope>
    <source>
        <strain evidence="1 2">YIM 65646</strain>
    </source>
</reference>
<keyword evidence="1" id="KW-0560">Oxidoreductase</keyword>
<proteinExistence type="predicted"/>
<dbReference type="EMBL" id="JACHGT010000004">
    <property type="protein sequence ID" value="MBB6034142.1"/>
    <property type="molecule type" value="Genomic_DNA"/>
</dbReference>
<dbReference type="Proteomes" id="UP000548476">
    <property type="component" value="Unassembled WGS sequence"/>
</dbReference>
<keyword evidence="1" id="KW-0456">Lyase</keyword>
<sequence>MPGIYDTPRMKVSQPDNSVDFSYTDDTGALLAKAVQIIGPPPRKGIAKFFEPGDHVGDRPHVALRVDDAAGTPMFYLDRQPGQVSVVQVPVTVQAANGMVYGRVEHNTAKYIQSVAPSMMTAPITGWVAGAQSHRLVDAHGTPVCEVAWEAFAQRAEGGRAHGASQVAFLDANGVMVAEYGDDGVLRLLYQLPEPLRTLILAAPIALVLMALGTDG</sequence>
<protein>
    <submittedName>
        <fullName evidence="1">Catechol 2,3-dioxygenase-like lactoylglutathione lyase family enzyme</fullName>
    </submittedName>
</protein>
<dbReference type="GO" id="GO:0016829">
    <property type="term" value="F:lyase activity"/>
    <property type="evidence" value="ECO:0007669"/>
    <property type="project" value="UniProtKB-KW"/>
</dbReference>